<dbReference type="PANTHER" id="PTHR34136:SF1">
    <property type="entry name" value="UDP-N-ACETYL-D-MANNOSAMINURONIC ACID TRANSFERASE"/>
    <property type="match status" value="1"/>
</dbReference>
<organism evidence="3 4">
    <name type="scientific">Botrimarina mediterranea</name>
    <dbReference type="NCBI Taxonomy" id="2528022"/>
    <lineage>
        <taxon>Bacteria</taxon>
        <taxon>Pseudomonadati</taxon>
        <taxon>Planctomycetota</taxon>
        <taxon>Planctomycetia</taxon>
        <taxon>Pirellulales</taxon>
        <taxon>Lacipirellulaceae</taxon>
        <taxon>Botrimarina</taxon>
    </lineage>
</organism>
<evidence type="ECO:0000313" key="3">
    <source>
        <dbReference type="EMBL" id="QDV72133.1"/>
    </source>
</evidence>
<dbReference type="AlphaFoldDB" id="A0A518K2V3"/>
<keyword evidence="1 3" id="KW-0328">Glycosyltransferase</keyword>
<dbReference type="CDD" id="cd06533">
    <property type="entry name" value="Glyco_transf_WecG_TagA"/>
    <property type="match status" value="1"/>
</dbReference>
<dbReference type="Pfam" id="PF03808">
    <property type="entry name" value="Glyco_tran_WecG"/>
    <property type="match status" value="1"/>
</dbReference>
<dbReference type="Proteomes" id="UP000316426">
    <property type="component" value="Chromosome"/>
</dbReference>
<dbReference type="EMBL" id="CP036349">
    <property type="protein sequence ID" value="QDV72133.1"/>
    <property type="molecule type" value="Genomic_DNA"/>
</dbReference>
<dbReference type="RefSeq" id="WP_145105855.1">
    <property type="nucleotide sequence ID" value="NZ_CP036349.1"/>
</dbReference>
<dbReference type="EC" id="2.4.1.187" evidence="3"/>
<dbReference type="NCBIfam" id="TIGR00696">
    <property type="entry name" value="wecG_tagA_cpsF"/>
    <property type="match status" value="1"/>
</dbReference>
<keyword evidence="2 3" id="KW-0808">Transferase</keyword>
<accession>A0A518K2V3</accession>
<sequence>MQELPPRIEVTGLAVDPVDRRQLFNYVVAAARDKSARWTVGYLNVHVANLAARDALLRQYLNELCDLVYCDGKGIGWGARLQGLPEPPRMTAADWLPDLLGCCKEKDLRVFVIAGKPGVVERAVAEIDSRIGGLVGGLDPIGSHDGYVASPEKTASAIDAANAFNADVVLVGMGSPIQEHWVLTNRDRLNAPVVWALGATFDYYAGEQARGPEWLRRAGHEWAARLIADPGRLWRRYVLGNPQFLWRAYWWRRSDLATDGHR</sequence>
<protein>
    <submittedName>
        <fullName evidence="3">N-acetylmannosaminyltransferase</fullName>
        <ecNumber evidence="3">2.4.1.187</ecNumber>
    </submittedName>
</protein>
<proteinExistence type="predicted"/>
<evidence type="ECO:0000313" key="4">
    <source>
        <dbReference type="Proteomes" id="UP000316426"/>
    </source>
</evidence>
<name>A0A518K2V3_9BACT</name>
<reference evidence="3 4" key="1">
    <citation type="submission" date="2019-02" db="EMBL/GenBank/DDBJ databases">
        <title>Deep-cultivation of Planctomycetes and their phenomic and genomic characterization uncovers novel biology.</title>
        <authorList>
            <person name="Wiegand S."/>
            <person name="Jogler M."/>
            <person name="Boedeker C."/>
            <person name="Pinto D."/>
            <person name="Vollmers J."/>
            <person name="Rivas-Marin E."/>
            <person name="Kohn T."/>
            <person name="Peeters S.H."/>
            <person name="Heuer A."/>
            <person name="Rast P."/>
            <person name="Oberbeckmann S."/>
            <person name="Bunk B."/>
            <person name="Jeske O."/>
            <person name="Meyerdierks A."/>
            <person name="Storesund J.E."/>
            <person name="Kallscheuer N."/>
            <person name="Luecker S."/>
            <person name="Lage O.M."/>
            <person name="Pohl T."/>
            <person name="Merkel B.J."/>
            <person name="Hornburger P."/>
            <person name="Mueller R.-W."/>
            <person name="Bruemmer F."/>
            <person name="Labrenz M."/>
            <person name="Spormann A.M."/>
            <person name="Op den Camp H."/>
            <person name="Overmann J."/>
            <person name="Amann R."/>
            <person name="Jetten M.S.M."/>
            <person name="Mascher T."/>
            <person name="Medema M.H."/>
            <person name="Devos D.P."/>
            <person name="Kaster A.-K."/>
            <person name="Ovreas L."/>
            <person name="Rohde M."/>
            <person name="Galperin M.Y."/>
            <person name="Jogler C."/>
        </authorList>
    </citation>
    <scope>NUCLEOTIDE SEQUENCE [LARGE SCALE GENOMIC DNA]</scope>
    <source>
        <strain evidence="3 4">Spa11</strain>
    </source>
</reference>
<evidence type="ECO:0000256" key="1">
    <source>
        <dbReference type="ARBA" id="ARBA00022676"/>
    </source>
</evidence>
<evidence type="ECO:0000256" key="2">
    <source>
        <dbReference type="ARBA" id="ARBA00022679"/>
    </source>
</evidence>
<dbReference type="PANTHER" id="PTHR34136">
    <property type="match status" value="1"/>
</dbReference>
<dbReference type="GO" id="GO:0047244">
    <property type="term" value="F:N-acetylglucosaminyldiphosphoundecaprenol N-acetyl-beta-D-mannosaminyltransferase activity"/>
    <property type="evidence" value="ECO:0007669"/>
    <property type="project" value="UniProtKB-EC"/>
</dbReference>
<dbReference type="InterPro" id="IPR004629">
    <property type="entry name" value="WecG_TagA_CpsF"/>
</dbReference>
<dbReference type="KEGG" id="bmei:Spa11_03050"/>
<gene>
    <name evidence="3" type="primary">tagA_1</name>
    <name evidence="3" type="ORF">Spa11_03050</name>
</gene>
<keyword evidence="4" id="KW-1185">Reference proteome</keyword>